<comment type="caution">
    <text evidence="1">The sequence shown here is derived from an EMBL/GenBank/DDBJ whole genome shotgun (WGS) entry which is preliminary data.</text>
</comment>
<dbReference type="InParanoid" id="A0A263CYY6"/>
<dbReference type="Proteomes" id="UP000242444">
    <property type="component" value="Unassembled WGS sequence"/>
</dbReference>
<organism evidence="1 2">
    <name type="scientific">Amycolatopsis antarctica</name>
    <dbReference type="NCBI Taxonomy" id="1854586"/>
    <lineage>
        <taxon>Bacteria</taxon>
        <taxon>Bacillati</taxon>
        <taxon>Actinomycetota</taxon>
        <taxon>Actinomycetes</taxon>
        <taxon>Pseudonocardiales</taxon>
        <taxon>Pseudonocardiaceae</taxon>
        <taxon>Amycolatopsis</taxon>
    </lineage>
</organism>
<sequence>MTGIDSTLGDLAVPRWLVGTAALGAIRYNKPRQPPVAELRGRRPVRERGIRRRSWPRSYRELATSQGELGLGATAIESEKHAMPT</sequence>
<protein>
    <submittedName>
        <fullName evidence="1">Uncharacterized protein</fullName>
    </submittedName>
</protein>
<gene>
    <name evidence="1" type="ORF">CFN78_24840</name>
</gene>
<dbReference type="EMBL" id="NKYE01000019">
    <property type="protein sequence ID" value="OZM70627.1"/>
    <property type="molecule type" value="Genomic_DNA"/>
</dbReference>
<evidence type="ECO:0000313" key="2">
    <source>
        <dbReference type="Proteomes" id="UP000242444"/>
    </source>
</evidence>
<dbReference type="AlphaFoldDB" id="A0A263CYY6"/>
<reference evidence="1 2" key="1">
    <citation type="submission" date="2017-07" db="EMBL/GenBank/DDBJ databases">
        <title>Amycolatopsis antarcticus sp. nov., isolated from the surface of an Antarcticus brown macroalga.</title>
        <authorList>
            <person name="Wang J."/>
            <person name="Leiva S."/>
            <person name="Huang J."/>
            <person name="Huang Y."/>
        </authorList>
    </citation>
    <scope>NUCLEOTIDE SEQUENCE [LARGE SCALE GENOMIC DNA]</scope>
    <source>
        <strain evidence="1 2">AU-G6</strain>
    </source>
</reference>
<dbReference type="RefSeq" id="WP_094865439.1">
    <property type="nucleotide sequence ID" value="NZ_NKYE01000019.1"/>
</dbReference>
<name>A0A263CYY6_9PSEU</name>
<evidence type="ECO:0000313" key="1">
    <source>
        <dbReference type="EMBL" id="OZM70627.1"/>
    </source>
</evidence>
<proteinExistence type="predicted"/>
<accession>A0A263CYY6</accession>
<keyword evidence="2" id="KW-1185">Reference proteome</keyword>